<organism evidence="1 2">
    <name type="scientific">Psychromonas marina</name>
    <dbReference type="NCBI Taxonomy" id="88364"/>
    <lineage>
        <taxon>Bacteria</taxon>
        <taxon>Pseudomonadati</taxon>
        <taxon>Pseudomonadota</taxon>
        <taxon>Gammaproteobacteria</taxon>
        <taxon>Alteromonadales</taxon>
        <taxon>Psychromonadaceae</taxon>
        <taxon>Psychromonas</taxon>
    </lineage>
</organism>
<evidence type="ECO:0008006" key="3">
    <source>
        <dbReference type="Google" id="ProtNLM"/>
    </source>
</evidence>
<evidence type="ECO:0000313" key="2">
    <source>
        <dbReference type="Proteomes" id="UP001157353"/>
    </source>
</evidence>
<dbReference type="EMBL" id="BSPQ01000013">
    <property type="protein sequence ID" value="GLS91423.1"/>
    <property type="molecule type" value="Genomic_DNA"/>
</dbReference>
<proteinExistence type="predicted"/>
<gene>
    <name evidence="1" type="ORF">GCM10007916_24920</name>
</gene>
<dbReference type="RefSeq" id="WP_284204536.1">
    <property type="nucleotide sequence ID" value="NZ_BSPQ01000013.1"/>
</dbReference>
<dbReference type="NCBIfam" id="NF033487">
    <property type="entry name" value="Lacal_2735_fam"/>
    <property type="match status" value="1"/>
</dbReference>
<keyword evidence="2" id="KW-1185">Reference proteome</keyword>
<accession>A0ABQ6E2L6</accession>
<comment type="caution">
    <text evidence="1">The sequence shown here is derived from an EMBL/GenBank/DDBJ whole genome shotgun (WGS) entry which is preliminary data.</text>
</comment>
<reference evidence="2" key="1">
    <citation type="journal article" date="2019" name="Int. J. Syst. Evol. Microbiol.">
        <title>The Global Catalogue of Microorganisms (GCM) 10K type strain sequencing project: providing services to taxonomists for standard genome sequencing and annotation.</title>
        <authorList>
            <consortium name="The Broad Institute Genomics Platform"/>
            <consortium name="The Broad Institute Genome Sequencing Center for Infectious Disease"/>
            <person name="Wu L."/>
            <person name="Ma J."/>
        </authorList>
    </citation>
    <scope>NUCLEOTIDE SEQUENCE [LARGE SCALE GENOMIC DNA]</scope>
    <source>
        <strain evidence="2">NBRC 103166</strain>
    </source>
</reference>
<dbReference type="Pfam" id="PF20027">
    <property type="entry name" value="DUF6435"/>
    <property type="match status" value="1"/>
</dbReference>
<protein>
    <recommendedName>
        <fullName evidence="3">Lacal_2735 family protein</fullName>
    </recommendedName>
</protein>
<name>A0ABQ6E2L6_9GAMM</name>
<sequence>MFSIFKSNPTKRLNKLLSIKLEQAMQAQRNGDIRTYSQLSFEADEIDKQITKIEMQNRQT</sequence>
<dbReference type="InterPro" id="IPR045493">
    <property type="entry name" value="DUF6435"/>
</dbReference>
<dbReference type="Proteomes" id="UP001157353">
    <property type="component" value="Unassembled WGS sequence"/>
</dbReference>
<evidence type="ECO:0000313" key="1">
    <source>
        <dbReference type="EMBL" id="GLS91423.1"/>
    </source>
</evidence>